<dbReference type="Pfam" id="PF00561">
    <property type="entry name" value="Abhydrolase_1"/>
    <property type="match status" value="1"/>
</dbReference>
<evidence type="ECO:0000259" key="1">
    <source>
        <dbReference type="Pfam" id="PF00561"/>
    </source>
</evidence>
<dbReference type="AlphaFoldDB" id="A0A1G9UIK9"/>
<sequence length="255" mass="29515">MQFYEFGKNNTKTVMFLHGNLMTWRQFSDIYPLLDNEYHVIIVGLDGFDENENTTYPGFEEEANRLSTYIKEHLNGHLDILFGESLGGGPSVYLLKDDRVRIGHMVLSGPEYMNYGIFNKPLIKIMPKRCVKIINSIKGENPKLPLYLKKLLARKDNNIETMLKKVSLCATEASIKATWEWGLKMYPILKNWPPQTKASVSVWYGEKEYNMKKALKELHRLYPNMQENCFAGLGHGEIIDNPHRLVDELKKLTVK</sequence>
<dbReference type="Gene3D" id="3.40.50.1820">
    <property type="entry name" value="alpha/beta hydrolase"/>
    <property type="match status" value="1"/>
</dbReference>
<evidence type="ECO:0000313" key="2">
    <source>
        <dbReference type="EMBL" id="SDM59770.1"/>
    </source>
</evidence>
<dbReference type="SUPFAM" id="SSF53474">
    <property type="entry name" value="alpha/beta-Hydrolases"/>
    <property type="match status" value="1"/>
</dbReference>
<dbReference type="OrthoDB" id="1643507at2"/>
<dbReference type="InterPro" id="IPR029058">
    <property type="entry name" value="AB_hydrolase_fold"/>
</dbReference>
<dbReference type="Proteomes" id="UP000199182">
    <property type="component" value="Unassembled WGS sequence"/>
</dbReference>
<proteinExistence type="predicted"/>
<organism evidence="2 3">
    <name type="scientific">Acetanaerobacterium elongatum</name>
    <dbReference type="NCBI Taxonomy" id="258515"/>
    <lineage>
        <taxon>Bacteria</taxon>
        <taxon>Bacillati</taxon>
        <taxon>Bacillota</taxon>
        <taxon>Clostridia</taxon>
        <taxon>Eubacteriales</taxon>
        <taxon>Oscillospiraceae</taxon>
        <taxon>Acetanaerobacterium</taxon>
    </lineage>
</organism>
<feature type="domain" description="AB hydrolase-1" evidence="1">
    <location>
        <begin position="13"/>
        <end position="117"/>
    </location>
</feature>
<dbReference type="STRING" id="258515.SAMN05192585_10227"/>
<dbReference type="RefSeq" id="WP_092637483.1">
    <property type="nucleotide sequence ID" value="NZ_FNID01000002.1"/>
</dbReference>
<name>A0A1G9UIK9_9FIRM</name>
<reference evidence="2 3" key="1">
    <citation type="submission" date="2016-10" db="EMBL/GenBank/DDBJ databases">
        <authorList>
            <person name="de Groot N.N."/>
        </authorList>
    </citation>
    <scope>NUCLEOTIDE SEQUENCE [LARGE SCALE GENOMIC DNA]</scope>
    <source>
        <strain evidence="2 3">CGMCC 1.5012</strain>
    </source>
</reference>
<protein>
    <submittedName>
        <fullName evidence="2">Pimeloyl-ACP methyl ester carboxylesterase</fullName>
    </submittedName>
</protein>
<gene>
    <name evidence="2" type="ORF">SAMN05192585_10227</name>
</gene>
<accession>A0A1G9UIK9</accession>
<dbReference type="InterPro" id="IPR000073">
    <property type="entry name" value="AB_hydrolase_1"/>
</dbReference>
<keyword evidence="3" id="KW-1185">Reference proteome</keyword>
<evidence type="ECO:0000313" key="3">
    <source>
        <dbReference type="Proteomes" id="UP000199182"/>
    </source>
</evidence>
<dbReference type="EMBL" id="FNID01000002">
    <property type="protein sequence ID" value="SDM59770.1"/>
    <property type="molecule type" value="Genomic_DNA"/>
</dbReference>